<dbReference type="NCBIfam" id="TIGR03711">
    <property type="entry name" value="acc_sec_asp3"/>
    <property type="match status" value="1"/>
</dbReference>
<dbReference type="AlphaFoldDB" id="S0P2F7"/>
<dbReference type="InterPro" id="IPR022259">
    <property type="entry name" value="Acessory_Sec_prot_Asp3"/>
</dbReference>
<dbReference type="GO" id="GO:0015031">
    <property type="term" value="P:protein transport"/>
    <property type="evidence" value="ECO:0007669"/>
    <property type="project" value="InterPro"/>
</dbReference>
<sequence>MGNQYIVKWGNILQDNYNYGATISFDEKGSVSYSAPLMSPSLCIKNWYSQKGFHISRNTPYLPLLQPGKRYHLKANLELEETSSIQLKLIFFDRYNEMLDEYYFSTLEDDFVFLEDAVHYEIQLINKHHQWLVFHELVITENTIQEGYQQQSLAPDMYYYTYKKEVNKKVRLIFLMKKNQVQQLRFHEETDYLFCVLDPKKNIDIVAITMLIFNVLLQKNLREVHVEFIKEINYYRLPQAIYQVPIILDQLMGESTNIEATHTQWLAQAQQQVDTMQLAVQVLQQILLRHSK</sequence>
<proteinExistence type="predicted"/>
<dbReference type="EMBL" id="ASWO01000007">
    <property type="protein sequence ID" value="EOT82983.1"/>
    <property type="molecule type" value="Genomic_DNA"/>
</dbReference>
<dbReference type="Pfam" id="PF15432">
    <property type="entry name" value="Sec-ASP3"/>
    <property type="match status" value="1"/>
</dbReference>
<protein>
    <submittedName>
        <fullName evidence="1">Accessory Sec system protein Asp3</fullName>
    </submittedName>
</protein>
<organism evidence="1 2">
    <name type="scientific">Enterococcus sulfureus ATCC 49903</name>
    <dbReference type="NCBI Taxonomy" id="1140003"/>
    <lineage>
        <taxon>Bacteria</taxon>
        <taxon>Bacillati</taxon>
        <taxon>Bacillota</taxon>
        <taxon>Bacilli</taxon>
        <taxon>Lactobacillales</taxon>
        <taxon>Enterococcaceae</taxon>
        <taxon>Enterococcus</taxon>
    </lineage>
</organism>
<accession>S0P2F7</accession>
<reference evidence="1 2" key="1">
    <citation type="submission" date="2013-03" db="EMBL/GenBank/DDBJ databases">
        <title>The Genome Sequence of Enterococcus sulfureus ATCC_49903 (PacBio/Illumina hybrid assembly).</title>
        <authorList>
            <consortium name="The Broad Institute Genomics Platform"/>
            <consortium name="The Broad Institute Genome Sequencing Center for Infectious Disease"/>
            <person name="Earl A."/>
            <person name="Russ C."/>
            <person name="Gilmore M."/>
            <person name="Surin D."/>
            <person name="Walker B."/>
            <person name="Young S."/>
            <person name="Zeng Q."/>
            <person name="Gargeya S."/>
            <person name="Fitzgerald M."/>
            <person name="Haas B."/>
            <person name="Abouelleil A."/>
            <person name="Allen A.W."/>
            <person name="Alvarado L."/>
            <person name="Arachchi H.M."/>
            <person name="Berlin A.M."/>
            <person name="Chapman S.B."/>
            <person name="Gainer-Dewar J."/>
            <person name="Goldberg J."/>
            <person name="Griggs A."/>
            <person name="Gujja S."/>
            <person name="Hansen M."/>
            <person name="Howarth C."/>
            <person name="Imamovic A."/>
            <person name="Ireland A."/>
            <person name="Larimer J."/>
            <person name="McCowan C."/>
            <person name="Murphy C."/>
            <person name="Pearson M."/>
            <person name="Poon T.W."/>
            <person name="Priest M."/>
            <person name="Roberts A."/>
            <person name="Saif S."/>
            <person name="Shea T."/>
            <person name="Sisk P."/>
            <person name="Sykes S."/>
            <person name="Wortman J."/>
            <person name="Nusbaum C."/>
            <person name="Birren B."/>
        </authorList>
    </citation>
    <scope>NUCLEOTIDE SEQUENCE [LARGE SCALE GENOMIC DNA]</scope>
    <source>
        <strain evidence="1 2">ATCC 49903</strain>
    </source>
</reference>
<dbReference type="STRING" id="1140003.OMY_01987"/>
<gene>
    <name evidence="1" type="ORF">I573_02096</name>
</gene>
<dbReference type="eggNOG" id="ENOG50315V3">
    <property type="taxonomic scope" value="Bacteria"/>
</dbReference>
<dbReference type="Proteomes" id="UP000015961">
    <property type="component" value="Unassembled WGS sequence"/>
</dbReference>
<dbReference type="PATRIC" id="fig|1140003.3.peg.1916"/>
<dbReference type="RefSeq" id="WP_016186419.1">
    <property type="nucleotide sequence ID" value="NZ_ASWO01000007.1"/>
</dbReference>
<evidence type="ECO:0000313" key="2">
    <source>
        <dbReference type="Proteomes" id="UP000015961"/>
    </source>
</evidence>
<keyword evidence="2" id="KW-1185">Reference proteome</keyword>
<evidence type="ECO:0000313" key="1">
    <source>
        <dbReference type="EMBL" id="EOT82983.1"/>
    </source>
</evidence>
<name>S0P2F7_9ENTE</name>
<comment type="caution">
    <text evidence="1">The sequence shown here is derived from an EMBL/GenBank/DDBJ whole genome shotgun (WGS) entry which is preliminary data.</text>
</comment>
<dbReference type="OrthoDB" id="2042927at2"/>